<dbReference type="OrthoDB" id="8916892at2759"/>
<feature type="region of interest" description="Disordered" evidence="3">
    <location>
        <begin position="289"/>
        <end position="320"/>
    </location>
</feature>
<feature type="region of interest" description="Disordered" evidence="3">
    <location>
        <begin position="154"/>
        <end position="182"/>
    </location>
</feature>
<accession>E8NH84</accession>
<dbReference type="VEuPathDB" id="VectorBase:FBgn0052016"/>
<sequence>MDTSKISARYSKVDLLALRYEGKSRQRPQCSTRLELQTLGFWKINLNTAALTVSSAYSNQNKNRLSPEADNSSLICSNSSSISSRRAMRNRERANNYYQRFVPTDSLLISGEDKDKDALSHGQPYKLNIIDHRSISSSHLMPAFAKRRFVISKGSNSEESNEGINTCASKGKAASSPSRKGSELDTAETCLNFVQPDHDQCMSSSPTFSTSRQERRIGSGRLLPRSDNWDYKNEKTVEASIENEKETSPNGSGSTSSLNQHNQSQHRSRTFSGRLVERVPEVTDRRFQYDSKKSFDRQGINNRRISGKEPFSTQSRSKRGNSYLIHEEPEWFSAGPKSQLETIDLHGFEDLEKNEERSVTEDKNNQIQQLDKNLDAQASKDEASMRNSNDSLNFREVIPSDEKKHTDENVVTSIQNSTDLGHPNKNKPIQMQPSQNPESEFNFDAFLNMHPLDNSVLSNDETGKSDSKGTSRFSRWFRQKEAANNNEFPGFRESHAQEKRGIPSVKDLEAQMIKVDMRTDLINPIAGSLCQTVQMEKPIARDTEAFKKLLQQLGSQARQHHPCNDDCRTINLSNIANHVHLESKLHQKINDGHLQQPELSVNVPTMPTSSHVFLQKRLEIQHLIQRLHCGDVSHDFLEKELDNPSTPAATKDVIATVLNEYSHSKRNPVVTGDPNIFTQQSFLQPQSVHQHYSQELHSQNTANHTINQLISHGNSPTPLAFTPTSVLRKMTADKDTQSPSTYCQNPQYHVHQQNAKQVGTRENVLEPQLTATMAVQPRMILGGGNFAIGQNNQHLSPNMSQSRNQQVLKWTSGNMQMVHGKTFGRPILKGGLNSMPHSNSALPFTAHKIEMQPIHQPHLQQQQHRFKAVQSVESNLNTESVHQNITSPVGWHQLYMQHQQQHHHTRQQLSQRVIYGEMHRQSNPQMSPPVPGRILQIKLVL</sequence>
<comment type="subcellular location">
    <subcellularLocation>
        <location evidence="1">Cytoplasm</location>
    </subcellularLocation>
</comment>
<dbReference type="Pfam" id="PF10477">
    <property type="entry name" value="EIF4E-T"/>
    <property type="match status" value="1"/>
</dbReference>
<dbReference type="Bgee" id="FBgn0052016">
    <property type="expression patterns" value="Expressed in adult abdomen and 231 other cell types or tissues"/>
</dbReference>
<evidence type="ECO:0000313" key="4">
    <source>
        <dbReference type="EMBL" id="ADX35939.1"/>
    </source>
</evidence>
<feature type="compositionally biased region" description="Basic and acidic residues" evidence="3">
    <location>
        <begin position="372"/>
        <end position="384"/>
    </location>
</feature>
<dbReference type="EMBL" id="BT125960">
    <property type="protein sequence ID" value="ADX35939.1"/>
    <property type="molecule type" value="mRNA"/>
</dbReference>
<dbReference type="HOGENOM" id="CLU_011837_0_0_1"/>
<feature type="compositionally biased region" description="Polar residues" evidence="3">
    <location>
        <begin position="201"/>
        <end position="211"/>
    </location>
</feature>
<dbReference type="ExpressionAtlas" id="E8NH84">
    <property type="expression patterns" value="baseline and differential"/>
</dbReference>
<feature type="compositionally biased region" description="Polar residues" evidence="3">
    <location>
        <begin position="248"/>
        <end position="263"/>
    </location>
</feature>
<feature type="compositionally biased region" description="Basic and acidic residues" evidence="3">
    <location>
        <begin position="227"/>
        <end position="247"/>
    </location>
</feature>
<dbReference type="AlphaFoldDB" id="E8NH84"/>
<reference evidence="4" key="1">
    <citation type="submission" date="2011-02" db="EMBL/GenBank/DDBJ databases">
        <authorList>
            <person name="Carlson J."/>
            <person name="Booth B."/>
            <person name="Frise E."/>
            <person name="Park S."/>
            <person name="Wan K."/>
            <person name="Yu C."/>
            <person name="Celniker S."/>
        </authorList>
    </citation>
    <scope>NUCLEOTIDE SEQUENCE</scope>
    <source>
        <strain evidence="4">Berkeley</strain>
    </source>
</reference>
<evidence type="ECO:0000256" key="1">
    <source>
        <dbReference type="ARBA" id="ARBA00004496"/>
    </source>
</evidence>
<feature type="compositionally biased region" description="Basic and acidic residues" evidence="3">
    <location>
        <begin position="354"/>
        <end position="364"/>
    </location>
</feature>
<protein>
    <submittedName>
        <fullName evidence="4">LD10812p</fullName>
    </submittedName>
</protein>
<proteinExistence type="evidence at transcript level"/>
<organism evidence="4">
    <name type="scientific">Drosophila melanogaster</name>
    <name type="common">Fruit fly</name>
    <dbReference type="NCBI Taxonomy" id="7227"/>
    <lineage>
        <taxon>Eukaryota</taxon>
        <taxon>Metazoa</taxon>
        <taxon>Ecdysozoa</taxon>
        <taxon>Arthropoda</taxon>
        <taxon>Hexapoda</taxon>
        <taxon>Insecta</taxon>
        <taxon>Pterygota</taxon>
        <taxon>Neoptera</taxon>
        <taxon>Endopterygota</taxon>
        <taxon>Diptera</taxon>
        <taxon>Brachycera</taxon>
        <taxon>Muscomorpha</taxon>
        <taxon>Ephydroidea</taxon>
        <taxon>Drosophilidae</taxon>
        <taxon>Drosophila</taxon>
        <taxon>Sophophora</taxon>
    </lineage>
</organism>
<feature type="region of interest" description="Disordered" evidence="3">
    <location>
        <begin position="354"/>
        <end position="391"/>
    </location>
</feature>
<dbReference type="PANTHER" id="PTHR12269:SF1">
    <property type="entry name" value="EUKARYOTIC TRANSLATION INITIATION FACTOR 4E TRANSPORTER"/>
    <property type="match status" value="1"/>
</dbReference>
<keyword evidence="2" id="KW-0963">Cytoplasm</keyword>
<name>E8NH84_DROME</name>
<gene>
    <name evidence="4" type="primary">CG32016-RC</name>
</gene>
<dbReference type="InterPro" id="IPR018862">
    <property type="entry name" value="eIF4E-T"/>
</dbReference>
<evidence type="ECO:0000256" key="2">
    <source>
        <dbReference type="ARBA" id="ARBA00022490"/>
    </source>
</evidence>
<evidence type="ECO:0000256" key="3">
    <source>
        <dbReference type="SAM" id="MobiDB-lite"/>
    </source>
</evidence>
<dbReference type="PeptideAtlas" id="E8NH84"/>
<feature type="region of interest" description="Disordered" evidence="3">
    <location>
        <begin position="196"/>
        <end position="277"/>
    </location>
</feature>
<dbReference type="PANTHER" id="PTHR12269">
    <property type="entry name" value="EUKARYOTIC TRANSLATION INITIATION FACTOR 4E TRANSPORTER"/>
    <property type="match status" value="1"/>
</dbReference>
<dbReference type="GO" id="GO:0036464">
    <property type="term" value="C:cytoplasmic ribonucleoprotein granule"/>
    <property type="evidence" value="ECO:0007669"/>
    <property type="project" value="UniProtKB-ARBA"/>
</dbReference>